<sequence>MLPSVKLRIDQSPPLKRYLREHSYWYKYLNRNPASIVEMEKEMKESYQLRAEDKLRKFGRQLEMISTFLDVLN</sequence>
<gene>
    <name evidence="1" type="ORF">IAC85_06605</name>
</gene>
<accession>A0A9D1CM19</accession>
<comment type="caution">
    <text evidence="1">The sequence shown here is derived from an EMBL/GenBank/DDBJ whole genome shotgun (WGS) entry which is preliminary data.</text>
</comment>
<evidence type="ECO:0000313" key="1">
    <source>
        <dbReference type="EMBL" id="HIQ65389.1"/>
    </source>
</evidence>
<proteinExistence type="predicted"/>
<dbReference type="Proteomes" id="UP000886725">
    <property type="component" value="Unassembled WGS sequence"/>
</dbReference>
<reference evidence="1" key="2">
    <citation type="journal article" date="2021" name="PeerJ">
        <title>Extensive microbial diversity within the chicken gut microbiome revealed by metagenomics and culture.</title>
        <authorList>
            <person name="Gilroy R."/>
            <person name="Ravi A."/>
            <person name="Getino M."/>
            <person name="Pursley I."/>
            <person name="Horton D.L."/>
            <person name="Alikhan N.F."/>
            <person name="Baker D."/>
            <person name="Gharbi K."/>
            <person name="Hall N."/>
            <person name="Watson M."/>
            <person name="Adriaenssens E.M."/>
            <person name="Foster-Nyarko E."/>
            <person name="Jarju S."/>
            <person name="Secka A."/>
            <person name="Antonio M."/>
            <person name="Oren A."/>
            <person name="Chaudhuri R.R."/>
            <person name="La Ragione R."/>
            <person name="Hildebrand F."/>
            <person name="Pallen M.J."/>
        </authorList>
    </citation>
    <scope>NUCLEOTIDE SEQUENCE</scope>
    <source>
        <strain evidence="1">CHK165-10780</strain>
    </source>
</reference>
<dbReference type="EMBL" id="DVFU01000128">
    <property type="protein sequence ID" value="HIQ65389.1"/>
    <property type="molecule type" value="Genomic_DNA"/>
</dbReference>
<evidence type="ECO:0000313" key="2">
    <source>
        <dbReference type="Proteomes" id="UP000886725"/>
    </source>
</evidence>
<reference evidence="1" key="1">
    <citation type="submission" date="2020-10" db="EMBL/GenBank/DDBJ databases">
        <authorList>
            <person name="Gilroy R."/>
        </authorList>
    </citation>
    <scope>NUCLEOTIDE SEQUENCE</scope>
    <source>
        <strain evidence="1">CHK165-10780</strain>
    </source>
</reference>
<dbReference type="InterPro" id="IPR025613">
    <property type="entry name" value="YlbE"/>
</dbReference>
<organism evidence="1 2">
    <name type="scientific">Candidatus Faecenecus gallistercoris</name>
    <dbReference type="NCBI Taxonomy" id="2840793"/>
    <lineage>
        <taxon>Bacteria</taxon>
        <taxon>Bacillati</taxon>
        <taxon>Bacillota</taxon>
        <taxon>Bacillota incertae sedis</taxon>
        <taxon>Candidatus Faecenecus</taxon>
    </lineage>
</organism>
<protein>
    <submittedName>
        <fullName evidence="1">YlbE-like family protein</fullName>
    </submittedName>
</protein>
<dbReference type="AlphaFoldDB" id="A0A9D1CM19"/>
<name>A0A9D1CM19_9FIRM</name>
<dbReference type="Pfam" id="PF14003">
    <property type="entry name" value="YlbE"/>
    <property type="match status" value="1"/>
</dbReference>